<dbReference type="eggNOG" id="ENOG502SHVI">
    <property type="taxonomic scope" value="Eukaryota"/>
</dbReference>
<dbReference type="PANTHER" id="PTHR31001">
    <property type="entry name" value="UNCHARACTERIZED TRANSCRIPTIONAL REGULATORY PROTEIN"/>
    <property type="match status" value="1"/>
</dbReference>
<dbReference type="InterPro" id="IPR007219">
    <property type="entry name" value="XnlR_reg_dom"/>
</dbReference>
<evidence type="ECO:0000259" key="4">
    <source>
        <dbReference type="SMART" id="SM00906"/>
    </source>
</evidence>
<comment type="subcellular location">
    <subcellularLocation>
        <location evidence="1">Nucleus</location>
    </subcellularLocation>
</comment>
<dbReference type="EMBL" id="KE721476">
    <property type="protein sequence ID" value="ERF69012.1"/>
    <property type="molecule type" value="Genomic_DNA"/>
</dbReference>
<dbReference type="Pfam" id="PF04082">
    <property type="entry name" value="Fungal_trans"/>
    <property type="match status" value="1"/>
</dbReference>
<sequence length="265" mass="29287">MRAGSAALQHMSARKARKDLANRRAGQLRHLEDLVIQISSPTIPLGLVEGQISLASEQKETAQNPQDAAMNGLTGVASYVGPLHWSAVLENIQELKSAMASEYDKFWRKPKQVSPIWLGQLFAILSISVRFHEEPVDEIPASTACHYMSNLDSVQEVRNSLGIVVRLAMRMGYHRDAKQIPGITAFEGEMRRRAWAVIQQVDLLLSFQMGLPSLVQADTSDAELPRNLLDNEFDELTPHLPASRSDTGSIERRSNGSGRSTSSCL</sequence>
<dbReference type="AlphaFoldDB" id="U1FVZ1"/>
<dbReference type="HOGENOM" id="CLU_1049838_0_0_1"/>
<evidence type="ECO:0000313" key="5">
    <source>
        <dbReference type="EMBL" id="ERF69012.1"/>
    </source>
</evidence>
<evidence type="ECO:0000256" key="3">
    <source>
        <dbReference type="SAM" id="MobiDB-lite"/>
    </source>
</evidence>
<organism evidence="5 6">
    <name type="scientific">Endocarpon pusillum (strain Z07020 / HMAS-L-300199)</name>
    <name type="common">Lichen-forming fungus</name>
    <dbReference type="NCBI Taxonomy" id="1263415"/>
    <lineage>
        <taxon>Eukaryota</taxon>
        <taxon>Fungi</taxon>
        <taxon>Dikarya</taxon>
        <taxon>Ascomycota</taxon>
        <taxon>Pezizomycotina</taxon>
        <taxon>Eurotiomycetes</taxon>
        <taxon>Chaetothyriomycetidae</taxon>
        <taxon>Verrucariales</taxon>
        <taxon>Verrucariaceae</taxon>
        <taxon>Endocarpon</taxon>
    </lineage>
</organism>
<protein>
    <recommendedName>
        <fullName evidence="4">Xylanolytic transcriptional activator regulatory domain-containing protein</fullName>
    </recommendedName>
</protein>
<dbReference type="GO" id="GO:0008270">
    <property type="term" value="F:zinc ion binding"/>
    <property type="evidence" value="ECO:0007669"/>
    <property type="project" value="InterPro"/>
</dbReference>
<feature type="compositionally biased region" description="Low complexity" evidence="3">
    <location>
        <begin position="255"/>
        <end position="265"/>
    </location>
</feature>
<dbReference type="InterPro" id="IPR050613">
    <property type="entry name" value="Sec_Metabolite_Reg"/>
</dbReference>
<dbReference type="GO" id="GO:0003677">
    <property type="term" value="F:DNA binding"/>
    <property type="evidence" value="ECO:0007669"/>
    <property type="project" value="InterPro"/>
</dbReference>
<evidence type="ECO:0000313" key="6">
    <source>
        <dbReference type="Proteomes" id="UP000019373"/>
    </source>
</evidence>
<evidence type="ECO:0000256" key="2">
    <source>
        <dbReference type="ARBA" id="ARBA00023242"/>
    </source>
</evidence>
<keyword evidence="2" id="KW-0539">Nucleus</keyword>
<feature type="region of interest" description="Disordered" evidence="3">
    <location>
        <begin position="235"/>
        <end position="265"/>
    </location>
</feature>
<dbReference type="SMART" id="SM00906">
    <property type="entry name" value="Fungal_trans"/>
    <property type="match status" value="1"/>
</dbReference>
<dbReference type="CDD" id="cd12148">
    <property type="entry name" value="fungal_TF_MHR"/>
    <property type="match status" value="1"/>
</dbReference>
<dbReference type="GO" id="GO:0006351">
    <property type="term" value="P:DNA-templated transcription"/>
    <property type="evidence" value="ECO:0007669"/>
    <property type="project" value="InterPro"/>
</dbReference>
<gene>
    <name evidence="5" type="ORF">EPUS_06699</name>
</gene>
<dbReference type="RefSeq" id="XP_007805360.1">
    <property type="nucleotide sequence ID" value="XM_007807169.1"/>
</dbReference>
<feature type="domain" description="Xylanolytic transcriptional activator regulatory" evidence="4">
    <location>
        <begin position="157"/>
        <end position="231"/>
    </location>
</feature>
<accession>U1FVZ1</accession>
<dbReference type="GeneID" id="19241592"/>
<dbReference type="Proteomes" id="UP000019373">
    <property type="component" value="Unassembled WGS sequence"/>
</dbReference>
<dbReference type="PANTHER" id="PTHR31001:SF49">
    <property type="entry name" value="ZN(II)2CYS6 TRANSCRIPTION FACTOR (EUROFUNG)"/>
    <property type="match status" value="1"/>
</dbReference>
<dbReference type="OrthoDB" id="5431381at2759"/>
<keyword evidence="6" id="KW-1185">Reference proteome</keyword>
<dbReference type="GO" id="GO:0005634">
    <property type="term" value="C:nucleus"/>
    <property type="evidence" value="ECO:0007669"/>
    <property type="project" value="UniProtKB-SubCell"/>
</dbReference>
<proteinExistence type="predicted"/>
<evidence type="ECO:0000256" key="1">
    <source>
        <dbReference type="ARBA" id="ARBA00004123"/>
    </source>
</evidence>
<name>U1FVZ1_ENDPU</name>
<reference evidence="6" key="1">
    <citation type="journal article" date="2014" name="BMC Genomics">
        <title>Genome characteristics reveal the impact of lichenization on lichen-forming fungus Endocarpon pusillum Hedwig (Verrucariales, Ascomycota).</title>
        <authorList>
            <person name="Wang Y.-Y."/>
            <person name="Liu B."/>
            <person name="Zhang X.-Y."/>
            <person name="Zhou Q.-M."/>
            <person name="Zhang T."/>
            <person name="Li H."/>
            <person name="Yu Y.-F."/>
            <person name="Zhang X.-L."/>
            <person name="Hao X.-Y."/>
            <person name="Wang M."/>
            <person name="Wang L."/>
            <person name="Wei J.-C."/>
        </authorList>
    </citation>
    <scope>NUCLEOTIDE SEQUENCE [LARGE SCALE GENOMIC DNA]</scope>
    <source>
        <strain evidence="6">Z07020 / HMAS-L-300199</strain>
    </source>
</reference>